<organism evidence="1 2">
    <name type="scientific">Candidatus Brocadia fulgida</name>
    <dbReference type="NCBI Taxonomy" id="380242"/>
    <lineage>
        <taxon>Bacteria</taxon>
        <taxon>Pseudomonadati</taxon>
        <taxon>Planctomycetota</taxon>
        <taxon>Candidatus Brocadiia</taxon>
        <taxon>Candidatus Brocadiales</taxon>
        <taxon>Candidatus Brocadiaceae</taxon>
        <taxon>Candidatus Brocadia</taxon>
    </lineage>
</organism>
<dbReference type="Gene3D" id="3.30.2310.20">
    <property type="entry name" value="RelE-like"/>
    <property type="match status" value="1"/>
</dbReference>
<evidence type="ECO:0000313" key="2">
    <source>
        <dbReference type="Proteomes" id="UP000034954"/>
    </source>
</evidence>
<dbReference type="Proteomes" id="UP000034954">
    <property type="component" value="Unassembled WGS sequence"/>
</dbReference>
<sequence length="81" mass="9833">MKYKVIIRPEAENDLKEAFSWYEDKRLELGYDFLLQVDAGLKFIERNPEVHSFRWNIKEQENTSSKGFHTKLFILLKKKRQ</sequence>
<gene>
    <name evidence="1" type="ORF">BROFUL_00929</name>
</gene>
<dbReference type="InterPro" id="IPR035093">
    <property type="entry name" value="RelE/ParE_toxin_dom_sf"/>
</dbReference>
<protein>
    <recommendedName>
        <fullName evidence="3">Plasmid stabilization system protein</fullName>
    </recommendedName>
</protein>
<proteinExistence type="predicted"/>
<name>A0A0M2UWX2_9BACT</name>
<dbReference type="EMBL" id="LAQJ01000112">
    <property type="protein sequence ID" value="KKO20347.1"/>
    <property type="molecule type" value="Genomic_DNA"/>
</dbReference>
<reference evidence="1 2" key="1">
    <citation type="journal article" date="2013" name="BMC Microbiol.">
        <title>Identification of the type II cytochrome c maturation pathway in anammox bacteria by comparative genomics.</title>
        <authorList>
            <person name="Ferousi C."/>
            <person name="Speth D.R."/>
            <person name="Reimann J."/>
            <person name="Op den Camp H.J."/>
            <person name="Allen J.W."/>
            <person name="Keltjens J.T."/>
            <person name="Jetten M.S."/>
        </authorList>
    </citation>
    <scope>NUCLEOTIDE SEQUENCE [LARGE SCALE GENOMIC DNA]</scope>
    <source>
        <strain evidence="1">RU1</strain>
    </source>
</reference>
<evidence type="ECO:0008006" key="3">
    <source>
        <dbReference type="Google" id="ProtNLM"/>
    </source>
</evidence>
<dbReference type="AlphaFoldDB" id="A0A0M2UWX2"/>
<evidence type="ECO:0000313" key="1">
    <source>
        <dbReference type="EMBL" id="KKO20347.1"/>
    </source>
</evidence>
<accession>A0A0M2UWX2</accession>
<comment type="caution">
    <text evidence="1">The sequence shown here is derived from an EMBL/GenBank/DDBJ whole genome shotgun (WGS) entry which is preliminary data.</text>
</comment>
<keyword evidence="2" id="KW-1185">Reference proteome</keyword>